<protein>
    <recommendedName>
        <fullName evidence="1">MH2 domain-containing protein</fullName>
    </recommendedName>
</protein>
<keyword evidence="3" id="KW-1185">Reference proteome</keyword>
<accession>A0A1V9XE52</accession>
<comment type="caution">
    <text evidence="2">The sequence shown here is derived from an EMBL/GenBank/DDBJ whole genome shotgun (WGS) entry which is preliminary data.</text>
</comment>
<dbReference type="GO" id="GO:0051239">
    <property type="term" value="P:regulation of multicellular organismal process"/>
    <property type="evidence" value="ECO:0007669"/>
    <property type="project" value="UniProtKB-ARBA"/>
</dbReference>
<dbReference type="OrthoDB" id="5973987at2759"/>
<evidence type="ECO:0000259" key="1">
    <source>
        <dbReference type="PROSITE" id="PS51076"/>
    </source>
</evidence>
<dbReference type="PANTHER" id="PTHR22742:SF2">
    <property type="entry name" value="EXPANSION, ISOFORM A-RELATED"/>
    <property type="match status" value="1"/>
</dbReference>
<dbReference type="Gene3D" id="2.60.200.10">
    <property type="match status" value="1"/>
</dbReference>
<dbReference type="InParanoid" id="A0A1V9XE52"/>
<dbReference type="Proteomes" id="UP000192247">
    <property type="component" value="Unassembled WGS sequence"/>
</dbReference>
<dbReference type="STRING" id="418985.A0A1V9XE52"/>
<reference evidence="2 3" key="1">
    <citation type="journal article" date="2017" name="Gigascience">
        <title>Draft genome of the honey bee ectoparasitic mite, Tropilaelaps mercedesae, is shaped by the parasitic life history.</title>
        <authorList>
            <person name="Dong X."/>
            <person name="Armstrong S.D."/>
            <person name="Xia D."/>
            <person name="Makepeace B.L."/>
            <person name="Darby A.C."/>
            <person name="Kadowaki T."/>
        </authorList>
    </citation>
    <scope>NUCLEOTIDE SEQUENCE [LARGE SCALE GENOMIC DNA]</scope>
    <source>
        <strain evidence="2">Wuxi-XJTLU</strain>
    </source>
</reference>
<dbReference type="PANTHER" id="PTHR22742">
    <property type="entry name" value="EXPANSION, ISOFORM A-RELATED"/>
    <property type="match status" value="1"/>
</dbReference>
<dbReference type="EMBL" id="MNPL01013362">
    <property type="protein sequence ID" value="OQR71840.1"/>
    <property type="molecule type" value="Genomic_DNA"/>
</dbReference>
<evidence type="ECO:0000313" key="2">
    <source>
        <dbReference type="EMBL" id="OQR71840.1"/>
    </source>
</evidence>
<proteinExistence type="predicted"/>
<dbReference type="AlphaFoldDB" id="A0A1V9XE52"/>
<dbReference type="PROSITE" id="PS51076">
    <property type="entry name" value="MH2"/>
    <property type="match status" value="1"/>
</dbReference>
<dbReference type="GO" id="GO:0009791">
    <property type="term" value="P:post-embryonic development"/>
    <property type="evidence" value="ECO:0007669"/>
    <property type="project" value="UniProtKB-ARBA"/>
</dbReference>
<dbReference type="SMART" id="SM00524">
    <property type="entry name" value="DWB"/>
    <property type="match status" value="1"/>
</dbReference>
<dbReference type="InterPro" id="IPR001132">
    <property type="entry name" value="SMAD_dom_Dwarfin-type"/>
</dbReference>
<dbReference type="GO" id="GO:0050793">
    <property type="term" value="P:regulation of developmental process"/>
    <property type="evidence" value="ECO:0007669"/>
    <property type="project" value="UniProtKB-ARBA"/>
</dbReference>
<sequence>MRVGNFRKPVCRCSFYGVRLQRTPSPRPLIASACVNYHKEDDDPLMGPIQMSCHPVGLPLKMVNVRQSISNAVDGLHGFDGRAKNTRIDHIQEVLHKWEQIDDEIWAKIICMERNRRVAKAYARAPELEINGSSDGFDGFKIGLNAFDNPMRDEKTHETKKRIGMVSSTGALRPHHPVNLARQPHIHKKWRRCGWIHTGTRRTAGRVANGHLCDSFALALTWRFLAPSRFQRGTNITSIDIVPSVSESIKEQNRNRLSAVLMLPPLSGARCSDYFGAIER</sequence>
<dbReference type="InterPro" id="IPR017855">
    <property type="entry name" value="SMAD-like_dom_sf"/>
</dbReference>
<dbReference type="Pfam" id="PF03166">
    <property type="entry name" value="MH2"/>
    <property type="match status" value="1"/>
</dbReference>
<name>A0A1V9XE52_9ACAR</name>
<evidence type="ECO:0000313" key="3">
    <source>
        <dbReference type="Proteomes" id="UP000192247"/>
    </source>
</evidence>
<gene>
    <name evidence="2" type="ORF">BIW11_03895</name>
</gene>
<feature type="domain" description="MH2" evidence="1">
    <location>
        <begin position="106"/>
        <end position="280"/>
    </location>
</feature>
<organism evidence="2 3">
    <name type="scientific">Tropilaelaps mercedesae</name>
    <dbReference type="NCBI Taxonomy" id="418985"/>
    <lineage>
        <taxon>Eukaryota</taxon>
        <taxon>Metazoa</taxon>
        <taxon>Ecdysozoa</taxon>
        <taxon>Arthropoda</taxon>
        <taxon>Chelicerata</taxon>
        <taxon>Arachnida</taxon>
        <taxon>Acari</taxon>
        <taxon>Parasitiformes</taxon>
        <taxon>Mesostigmata</taxon>
        <taxon>Gamasina</taxon>
        <taxon>Dermanyssoidea</taxon>
        <taxon>Laelapidae</taxon>
        <taxon>Tropilaelaps</taxon>
    </lineage>
</organism>
<dbReference type="SUPFAM" id="SSF49879">
    <property type="entry name" value="SMAD/FHA domain"/>
    <property type="match status" value="1"/>
</dbReference>
<dbReference type="InterPro" id="IPR008984">
    <property type="entry name" value="SMAD_FHA_dom_sf"/>
</dbReference>
<dbReference type="GO" id="GO:0006355">
    <property type="term" value="P:regulation of DNA-templated transcription"/>
    <property type="evidence" value="ECO:0007669"/>
    <property type="project" value="InterPro"/>
</dbReference>